<dbReference type="EMBL" id="BQNB010021063">
    <property type="protein sequence ID" value="GJU02472.1"/>
    <property type="molecule type" value="Genomic_DNA"/>
</dbReference>
<evidence type="ECO:0000313" key="3">
    <source>
        <dbReference type="Proteomes" id="UP001151760"/>
    </source>
</evidence>
<protein>
    <submittedName>
        <fullName evidence="2">Uncharacterized protein</fullName>
    </submittedName>
</protein>
<organism evidence="2 3">
    <name type="scientific">Tanacetum coccineum</name>
    <dbReference type="NCBI Taxonomy" id="301880"/>
    <lineage>
        <taxon>Eukaryota</taxon>
        <taxon>Viridiplantae</taxon>
        <taxon>Streptophyta</taxon>
        <taxon>Embryophyta</taxon>
        <taxon>Tracheophyta</taxon>
        <taxon>Spermatophyta</taxon>
        <taxon>Magnoliopsida</taxon>
        <taxon>eudicotyledons</taxon>
        <taxon>Gunneridae</taxon>
        <taxon>Pentapetalae</taxon>
        <taxon>asterids</taxon>
        <taxon>campanulids</taxon>
        <taxon>Asterales</taxon>
        <taxon>Asteraceae</taxon>
        <taxon>Asteroideae</taxon>
        <taxon>Anthemideae</taxon>
        <taxon>Anthemidinae</taxon>
        <taxon>Tanacetum</taxon>
    </lineage>
</organism>
<keyword evidence="3" id="KW-1185">Reference proteome</keyword>
<comment type="caution">
    <text evidence="2">The sequence shown here is derived from an EMBL/GenBank/DDBJ whole genome shotgun (WGS) entry which is preliminary data.</text>
</comment>
<proteinExistence type="predicted"/>
<gene>
    <name evidence="2" type="ORF">Tco_1112810</name>
</gene>
<accession>A0ABQ5IQC2</accession>
<reference evidence="2" key="2">
    <citation type="submission" date="2022-01" db="EMBL/GenBank/DDBJ databases">
        <authorList>
            <person name="Yamashiro T."/>
            <person name="Shiraishi A."/>
            <person name="Satake H."/>
            <person name="Nakayama K."/>
        </authorList>
    </citation>
    <scope>NUCLEOTIDE SEQUENCE</scope>
</reference>
<feature type="compositionally biased region" description="Low complexity" evidence="1">
    <location>
        <begin position="1"/>
        <end position="22"/>
    </location>
</feature>
<feature type="region of interest" description="Disordered" evidence="1">
    <location>
        <begin position="1"/>
        <end position="39"/>
    </location>
</feature>
<name>A0ABQ5IQC2_9ASTR</name>
<evidence type="ECO:0000313" key="2">
    <source>
        <dbReference type="EMBL" id="GJU02472.1"/>
    </source>
</evidence>
<dbReference type="Proteomes" id="UP001151760">
    <property type="component" value="Unassembled WGS sequence"/>
</dbReference>
<reference evidence="2" key="1">
    <citation type="journal article" date="2022" name="Int. J. Mol. Sci.">
        <title>Draft Genome of Tanacetum Coccineum: Genomic Comparison of Closely Related Tanacetum-Family Plants.</title>
        <authorList>
            <person name="Yamashiro T."/>
            <person name="Shiraishi A."/>
            <person name="Nakayama K."/>
            <person name="Satake H."/>
        </authorList>
    </citation>
    <scope>NUCLEOTIDE SEQUENCE</scope>
</reference>
<evidence type="ECO:0000256" key="1">
    <source>
        <dbReference type="SAM" id="MobiDB-lite"/>
    </source>
</evidence>
<sequence>MPSSSSSTPPPNTTYTTSSSSPPSSPRHHSRTTTIDPPTSLSLSVCFRLLVFPSPLVGTCSLPDVVVHRICLFGRRGSLCLLLRPHAKVFVF</sequence>